<evidence type="ECO:0000259" key="2">
    <source>
        <dbReference type="PROSITE" id="PS50234"/>
    </source>
</evidence>
<name>A0A7C3C4L9_9PROT</name>
<dbReference type="Pfam" id="PF00092">
    <property type="entry name" value="VWA"/>
    <property type="match status" value="1"/>
</dbReference>
<dbReference type="EMBL" id="DRMN01000323">
    <property type="protein sequence ID" value="HFB55244.1"/>
    <property type="molecule type" value="Genomic_DNA"/>
</dbReference>
<dbReference type="InterPro" id="IPR002035">
    <property type="entry name" value="VWF_A"/>
</dbReference>
<dbReference type="PROSITE" id="PS50234">
    <property type="entry name" value="VWFA"/>
    <property type="match status" value="1"/>
</dbReference>
<proteinExistence type="predicted"/>
<sequence length="382" mass="41921">MSFSKPLPVLSALLSSTILLGSLTAHADEKIHADTPRIQIALLLDTSNSMDGLINQAKSQLWTLVNELSEGKKDGQTPRIEIALYEYGNDSISVSQGYVRQVLSLTHDLDAVSEKLFALSTNGGQEYAGQVILNAATDLEWSQDKDDMKLMIIAGNEPFTQGPVRYESACARAKSGGIIIDTIHCGDEQTGVETGWKAGADCAGGIYMVINQDEKSVHIPSPYDDKLNVLNQKLNDTYIGYGAQGATYKRRQMEQDVNAAAMSPKASIARLKSKSSSSYSNESWDLVDAYKENEEKITALPDDDLPDELKGKSKAERAAFIEAKAQERRQLQKEITALSEKQKAFVDDKRKDMAHTKTLDTVMVRAIRDQATQSGFSYAPKS</sequence>
<dbReference type="Proteomes" id="UP000886042">
    <property type="component" value="Unassembled WGS sequence"/>
</dbReference>
<evidence type="ECO:0000313" key="3">
    <source>
        <dbReference type="EMBL" id="HFB55244.1"/>
    </source>
</evidence>
<accession>A0A7C3C4L9</accession>
<feature type="signal peptide" evidence="1">
    <location>
        <begin position="1"/>
        <end position="27"/>
    </location>
</feature>
<feature type="domain" description="VWFA" evidence="2">
    <location>
        <begin position="39"/>
        <end position="227"/>
    </location>
</feature>
<dbReference type="SUPFAM" id="SSF53300">
    <property type="entry name" value="vWA-like"/>
    <property type="match status" value="1"/>
</dbReference>
<dbReference type="InterPro" id="IPR036465">
    <property type="entry name" value="vWFA_dom_sf"/>
</dbReference>
<dbReference type="Gene3D" id="3.40.50.410">
    <property type="entry name" value="von Willebrand factor, type A domain"/>
    <property type="match status" value="1"/>
</dbReference>
<evidence type="ECO:0000256" key="1">
    <source>
        <dbReference type="SAM" id="SignalP"/>
    </source>
</evidence>
<protein>
    <submittedName>
        <fullName evidence="3">VWA domain-containing protein</fullName>
    </submittedName>
</protein>
<comment type="caution">
    <text evidence="3">The sequence shown here is derived from an EMBL/GenBank/DDBJ whole genome shotgun (WGS) entry which is preliminary data.</text>
</comment>
<organism evidence="3">
    <name type="scientific">Hellea balneolensis</name>
    <dbReference type="NCBI Taxonomy" id="287478"/>
    <lineage>
        <taxon>Bacteria</taxon>
        <taxon>Pseudomonadati</taxon>
        <taxon>Pseudomonadota</taxon>
        <taxon>Alphaproteobacteria</taxon>
        <taxon>Maricaulales</taxon>
        <taxon>Robiginitomaculaceae</taxon>
        <taxon>Hellea</taxon>
    </lineage>
</organism>
<dbReference type="CDD" id="cd00198">
    <property type="entry name" value="vWFA"/>
    <property type="match status" value="1"/>
</dbReference>
<dbReference type="SMART" id="SM00327">
    <property type="entry name" value="VWA"/>
    <property type="match status" value="1"/>
</dbReference>
<feature type="chain" id="PRO_5028183955" evidence="1">
    <location>
        <begin position="28"/>
        <end position="382"/>
    </location>
</feature>
<keyword evidence="1" id="KW-0732">Signal</keyword>
<gene>
    <name evidence="3" type="ORF">ENJ46_04905</name>
</gene>
<reference evidence="3" key="1">
    <citation type="journal article" date="2020" name="mSystems">
        <title>Genome- and Community-Level Interaction Insights into Carbon Utilization and Element Cycling Functions of Hydrothermarchaeota in Hydrothermal Sediment.</title>
        <authorList>
            <person name="Zhou Z."/>
            <person name="Liu Y."/>
            <person name="Xu W."/>
            <person name="Pan J."/>
            <person name="Luo Z.H."/>
            <person name="Li M."/>
        </authorList>
    </citation>
    <scope>NUCLEOTIDE SEQUENCE [LARGE SCALE GENOMIC DNA]</scope>
    <source>
        <strain evidence="3">HyVt-489</strain>
    </source>
</reference>
<dbReference type="AlphaFoldDB" id="A0A7C3C4L9"/>